<dbReference type="Pfam" id="PF13480">
    <property type="entry name" value="Acetyltransf_6"/>
    <property type="match status" value="1"/>
</dbReference>
<dbReference type="InterPro" id="IPR038740">
    <property type="entry name" value="BioF2-like_GNAT_dom"/>
</dbReference>
<name>A0AB38T8Y1_9HYPH</name>
<evidence type="ECO:0000259" key="1">
    <source>
        <dbReference type="Pfam" id="PF13480"/>
    </source>
</evidence>
<feature type="domain" description="BioF2-like acetyltransferase" evidence="1">
    <location>
        <begin position="210"/>
        <end position="356"/>
    </location>
</feature>
<dbReference type="Proteomes" id="UP001060070">
    <property type="component" value="Chromosome"/>
</dbReference>
<protein>
    <submittedName>
        <fullName evidence="2">GNAT family N-acetyltransferase</fullName>
    </submittedName>
</protein>
<gene>
    <name evidence="2" type="ORF">LRP29_26960</name>
</gene>
<dbReference type="Gene3D" id="3.40.630.30">
    <property type="match status" value="1"/>
</dbReference>
<sequence length="407" mass="45668">MAADRQTFPRRQARATAIAAGGQAMNGPAVFRMQQAHRIEIATSPERLAEIAPAWAALWQRAGGLVFQHPDWISAWWHTTPHQDRRGLRIGLVWSGERLEAVIALATFWRSGIRMLEWAAKDHCDYGDVLLAPDAEPQILPQLWQHILDDGGFDLAYLNRLLPDARFRTLLGPAAPGQGSILQPSHRSEVSYRVSSAGQRGAQWFESQSKKTRQNYRRGYKFMEEGGALRFRLMDAHEAREPVLERVAALKRLWLAKHGRVSDLFDEGSPALPALISVLAGLGLLRIFVLEREDEIIAISINFEQHGTMMAFVTTYDPAFERASPGMVLMMDYIQWSFDRGLTTIDFLCGGEDFKRRFATHSVILSSVVGGRNLRGRLAALADRARHAAQSWRPEKPAQQAELVAAE</sequence>
<dbReference type="AlphaFoldDB" id="A0AB38T8Y1"/>
<organism evidence="2 3">
    <name type="scientific">Mesorhizobium ciceri</name>
    <dbReference type="NCBI Taxonomy" id="39645"/>
    <lineage>
        <taxon>Bacteria</taxon>
        <taxon>Pseudomonadati</taxon>
        <taxon>Pseudomonadota</taxon>
        <taxon>Alphaproteobacteria</taxon>
        <taxon>Hyphomicrobiales</taxon>
        <taxon>Phyllobacteriaceae</taxon>
        <taxon>Mesorhizobium</taxon>
    </lineage>
</organism>
<proteinExistence type="predicted"/>
<dbReference type="SUPFAM" id="SSF55729">
    <property type="entry name" value="Acyl-CoA N-acyltransferases (Nat)"/>
    <property type="match status" value="1"/>
</dbReference>
<dbReference type="InterPro" id="IPR016181">
    <property type="entry name" value="Acyl_CoA_acyltransferase"/>
</dbReference>
<dbReference type="EMBL" id="CP088147">
    <property type="protein sequence ID" value="UTU51074.1"/>
    <property type="molecule type" value="Genomic_DNA"/>
</dbReference>
<evidence type="ECO:0000313" key="3">
    <source>
        <dbReference type="Proteomes" id="UP001060070"/>
    </source>
</evidence>
<keyword evidence="3" id="KW-1185">Reference proteome</keyword>
<evidence type="ECO:0000313" key="2">
    <source>
        <dbReference type="EMBL" id="UTU51074.1"/>
    </source>
</evidence>
<reference evidence="2 3" key="1">
    <citation type="journal article" date="2022" name="Microbiol. Resour. Announc.">
        <title>Complete Genome Sequence of Mesorhizobium ciceri Strain R30, a Rhizobium Used as a Commercial Inoculant for Chickpea in Argentina.</title>
        <authorList>
            <person name="Foresto E."/>
            <person name="Revale S."/>
            <person name="Primo E."/>
            <person name="Nievas F."/>
            <person name="Carezzano E."/>
            <person name="Puente M."/>
            <person name="Alzari P."/>
            <person name="Mart M."/>
            <person name="Ben-Assaya M."/>
            <person name="Mornico D."/>
            <person name="Santoro M."/>
            <person name="Mart F."/>
            <person name="Giordano W."/>
            <person name="Bogino P."/>
        </authorList>
    </citation>
    <scope>NUCLEOTIDE SEQUENCE [LARGE SCALE GENOMIC DNA]</scope>
    <source>
        <strain evidence="2 3">R30</strain>
    </source>
</reference>
<accession>A0AB38T8Y1</accession>